<organism evidence="2 3">
    <name type="scientific">Lujinxingia vulgaris</name>
    <dbReference type="NCBI Taxonomy" id="2600176"/>
    <lineage>
        <taxon>Bacteria</taxon>
        <taxon>Deltaproteobacteria</taxon>
        <taxon>Bradymonadales</taxon>
        <taxon>Lujinxingiaceae</taxon>
        <taxon>Lujinxingia</taxon>
    </lineage>
</organism>
<feature type="transmembrane region" description="Helical" evidence="1">
    <location>
        <begin position="23"/>
        <end position="41"/>
    </location>
</feature>
<keyword evidence="1" id="KW-1133">Transmembrane helix</keyword>
<dbReference type="Proteomes" id="UP000321412">
    <property type="component" value="Unassembled WGS sequence"/>
</dbReference>
<reference evidence="2 3" key="1">
    <citation type="submission" date="2019-08" db="EMBL/GenBank/DDBJ databases">
        <title>Bradymonadales sp. TMQ4.</title>
        <authorList>
            <person name="Liang Q."/>
        </authorList>
    </citation>
    <scope>NUCLEOTIDE SEQUENCE [LARGE SCALE GENOMIC DNA]</scope>
    <source>
        <strain evidence="2 3">TMQ4</strain>
    </source>
</reference>
<evidence type="ECO:0000313" key="2">
    <source>
        <dbReference type="EMBL" id="TXD34040.1"/>
    </source>
</evidence>
<dbReference type="OrthoDB" id="5497048at2"/>
<evidence type="ECO:0000313" key="3">
    <source>
        <dbReference type="Proteomes" id="UP000321412"/>
    </source>
</evidence>
<feature type="transmembrane region" description="Helical" evidence="1">
    <location>
        <begin position="251"/>
        <end position="269"/>
    </location>
</feature>
<evidence type="ECO:0000256" key="1">
    <source>
        <dbReference type="SAM" id="Phobius"/>
    </source>
</evidence>
<keyword evidence="3" id="KW-1185">Reference proteome</keyword>
<keyword evidence="1" id="KW-0472">Membrane</keyword>
<dbReference type="RefSeq" id="WP_146983162.1">
    <property type="nucleotide sequence ID" value="NZ_VOSM01000016.1"/>
</dbReference>
<gene>
    <name evidence="2" type="ORF">FRC98_19465</name>
</gene>
<name>A0A5C6X5R1_9DELT</name>
<keyword evidence="1" id="KW-0812">Transmembrane</keyword>
<proteinExistence type="predicted"/>
<sequence length="281" mass="32251">MREEQGQVDDELMALAQRRERSSVLQPILMLLVIAVLGSVISDWRSEIAYFFEDSEPVALGDVTGWPAKMRDESGWEPPVAHNTFVSLEGVPSRRSEGGDWEFFKLVGGEVYVQREGRLAGMNALEREMALSSDEPGDNDRTYYEGQGRLLSFASSGERLGGLKRFYGERYGMAFCEDYDAAGLERLAEERRETIRRNWTARYREASEEERAEEGWTERATEAEVEQVFESEPLCVNAYFVQDGRRPVDHWWYAVMALLMGLLAAYNVYKLVRWARAWVRG</sequence>
<protein>
    <submittedName>
        <fullName evidence="2">Uncharacterized protein</fullName>
    </submittedName>
</protein>
<dbReference type="AlphaFoldDB" id="A0A5C6X5R1"/>
<accession>A0A5C6X5R1</accession>
<comment type="caution">
    <text evidence="2">The sequence shown here is derived from an EMBL/GenBank/DDBJ whole genome shotgun (WGS) entry which is preliminary data.</text>
</comment>
<dbReference type="EMBL" id="VOSM01000016">
    <property type="protein sequence ID" value="TXD34040.1"/>
    <property type="molecule type" value="Genomic_DNA"/>
</dbReference>